<accession>A0A8T1ELT3</accession>
<protein>
    <submittedName>
        <fullName evidence="1">Uncharacterized protein</fullName>
    </submittedName>
</protein>
<comment type="caution">
    <text evidence="1">The sequence shown here is derived from an EMBL/GenBank/DDBJ whole genome shotgun (WGS) entry which is preliminary data.</text>
</comment>
<dbReference type="Proteomes" id="UP000736787">
    <property type="component" value="Unassembled WGS sequence"/>
</dbReference>
<gene>
    <name evidence="1" type="ORF">PC117_g2693</name>
</gene>
<evidence type="ECO:0000313" key="1">
    <source>
        <dbReference type="EMBL" id="KAG2952530.1"/>
    </source>
</evidence>
<reference evidence="1" key="1">
    <citation type="submission" date="2018-10" db="EMBL/GenBank/DDBJ databases">
        <title>Effector identification in a new, highly contiguous assembly of the strawberry crown rot pathogen Phytophthora cactorum.</title>
        <authorList>
            <person name="Armitage A.D."/>
            <person name="Nellist C.F."/>
            <person name="Bates H."/>
            <person name="Vickerstaff R.J."/>
            <person name="Harrison R.J."/>
        </authorList>
    </citation>
    <scope>NUCLEOTIDE SEQUENCE</scope>
    <source>
        <strain evidence="1">4040</strain>
    </source>
</reference>
<name>A0A8T1ELT3_9STRA</name>
<dbReference type="EMBL" id="RCMK01000036">
    <property type="protein sequence ID" value="KAG2952530.1"/>
    <property type="molecule type" value="Genomic_DNA"/>
</dbReference>
<evidence type="ECO:0000313" key="2">
    <source>
        <dbReference type="Proteomes" id="UP000736787"/>
    </source>
</evidence>
<proteinExistence type="predicted"/>
<organism evidence="1 2">
    <name type="scientific">Phytophthora cactorum</name>
    <dbReference type="NCBI Taxonomy" id="29920"/>
    <lineage>
        <taxon>Eukaryota</taxon>
        <taxon>Sar</taxon>
        <taxon>Stramenopiles</taxon>
        <taxon>Oomycota</taxon>
        <taxon>Peronosporomycetes</taxon>
        <taxon>Peronosporales</taxon>
        <taxon>Peronosporaceae</taxon>
        <taxon>Phytophthora</taxon>
    </lineage>
</organism>
<sequence>MNDWRILKYSSPAGLQSSRDRDTSFYAVVATNLQWSDVEAAIVRRHVERSDW</sequence>
<dbReference type="AlphaFoldDB" id="A0A8T1ELT3"/>